<feature type="region of interest" description="Disordered" evidence="1">
    <location>
        <begin position="727"/>
        <end position="798"/>
    </location>
</feature>
<evidence type="ECO:0000256" key="1">
    <source>
        <dbReference type="SAM" id="MobiDB-lite"/>
    </source>
</evidence>
<dbReference type="Gene3D" id="2.60.40.10">
    <property type="entry name" value="Immunoglobulins"/>
    <property type="match status" value="1"/>
</dbReference>
<dbReference type="RefSeq" id="WP_165342787.1">
    <property type="nucleotide sequence ID" value="NZ_JAAKZX010000120.1"/>
</dbReference>
<dbReference type="InterPro" id="IPR046112">
    <property type="entry name" value="DUF6049"/>
</dbReference>
<organism evidence="3 4">
    <name type="scientific">Streptomyces ureilyticus</name>
    <dbReference type="NCBI Taxonomy" id="1775131"/>
    <lineage>
        <taxon>Bacteria</taxon>
        <taxon>Bacillati</taxon>
        <taxon>Actinomycetota</taxon>
        <taxon>Actinomycetes</taxon>
        <taxon>Kitasatosporales</taxon>
        <taxon>Streptomycetaceae</taxon>
        <taxon>Streptomyces</taxon>
    </lineage>
</organism>
<reference evidence="3 4" key="1">
    <citation type="submission" date="2020-02" db="EMBL/GenBank/DDBJ databases">
        <title>Whole-genome analyses of novel actinobacteria.</title>
        <authorList>
            <person name="Sahin N."/>
            <person name="Tokatli A."/>
        </authorList>
    </citation>
    <scope>NUCLEOTIDE SEQUENCE [LARGE SCALE GENOMIC DNA]</scope>
    <source>
        <strain evidence="3 4">YC419</strain>
    </source>
</reference>
<sequence>MAQAADFQGTSASPARRWLRRTGVLLAGAPLLAGLLQLPASPSADAVERTAVADATGSKTVDVSLDSLSPSVPSDGDTFTVSGRITNKGKQSVTDAQVGLRVGPTMNGRSSIDTAAKNNPYAGTEVGGSFVQDFAKLEPGVQQSFSLSVPVDELELGADGVYQLGVTLTGETAAQPYERILGIERTFLPWQPDAAETKTRTTYLWPLISTPHMTAETGSNEQQTPVFKDDDLAAELGPGGRLQQLLTLGKELDVTWVIDPDLLASVVAMTSGYEIQTSAETTTAGTHQEVAKQWLAELEKAVEGKEVIALPFADPDLASLAHKGTKVAGSLSHLKDATEVAATTVESILHVTPSTDYAWPANGAIDPSIVKVATSAGADTVISRSDSLKETGGLSYTPSAARPIGGGTTAVVADARLSTAFQGDMAVAGNTTLAVQKFLAQTLMITLQQPGRQRSIVVAPQRMPSASQAQTMAQALTALQGGNWSQSAELSAATETKPDPGATTRVPSEYPPSLRKQELPPETFERIEITQRKLNKFRVILTRESRVVTPFGRALNRAMSASWRGREAEEVVYRSGVETYIDDLTKQVALIEKSEAKLSGRSATIPITVQNNLVQGVDHLVLRLTSEQPSRLRIGERAYREQRVEVSGGHSESVKFTANGRANGRYAVTAQLYTEDRQPYGRPITFEVSVTEITPTVMLVIAGGVLLLVLAGFRMYTQRKRAVARQAGQGLDDGAEDEAEDGREAAFPSESGTASDAESGLASPVKSGADDPEQPSDPSPDTAPESTDPSDTGERVDR</sequence>
<keyword evidence="2" id="KW-0472">Membrane</keyword>
<comment type="caution">
    <text evidence="3">The sequence shown here is derived from an EMBL/GenBank/DDBJ whole genome shotgun (WGS) entry which is preliminary data.</text>
</comment>
<evidence type="ECO:0000313" key="3">
    <source>
        <dbReference type="EMBL" id="NGO46225.1"/>
    </source>
</evidence>
<evidence type="ECO:0000256" key="2">
    <source>
        <dbReference type="SAM" id="Phobius"/>
    </source>
</evidence>
<proteinExistence type="predicted"/>
<name>A0ABX0DWC1_9ACTN</name>
<gene>
    <name evidence="3" type="ORF">G6048_30165</name>
</gene>
<evidence type="ECO:0000313" key="4">
    <source>
        <dbReference type="Proteomes" id="UP001518140"/>
    </source>
</evidence>
<dbReference type="Proteomes" id="UP001518140">
    <property type="component" value="Unassembled WGS sequence"/>
</dbReference>
<feature type="transmembrane region" description="Helical" evidence="2">
    <location>
        <begin position="697"/>
        <end position="716"/>
    </location>
</feature>
<keyword evidence="2" id="KW-0812">Transmembrane</keyword>
<feature type="region of interest" description="Disordered" evidence="1">
    <location>
        <begin position="494"/>
        <end position="518"/>
    </location>
</feature>
<dbReference type="EMBL" id="JAAKZX010000120">
    <property type="protein sequence ID" value="NGO46225.1"/>
    <property type="molecule type" value="Genomic_DNA"/>
</dbReference>
<dbReference type="InterPro" id="IPR013783">
    <property type="entry name" value="Ig-like_fold"/>
</dbReference>
<accession>A0ABX0DWC1</accession>
<keyword evidence="2" id="KW-1133">Transmembrane helix</keyword>
<dbReference type="Pfam" id="PF19516">
    <property type="entry name" value="DUF6049"/>
    <property type="match status" value="1"/>
</dbReference>
<keyword evidence="4" id="KW-1185">Reference proteome</keyword>
<protein>
    <submittedName>
        <fullName evidence="3">Uncharacterized protein</fullName>
    </submittedName>
</protein>